<dbReference type="InterPro" id="IPR015946">
    <property type="entry name" value="KH_dom-like_a/b"/>
</dbReference>
<feature type="binding site" evidence="6">
    <location>
        <begin position="18"/>
        <end position="25"/>
    </location>
    <ligand>
        <name>GTP</name>
        <dbReference type="ChEBI" id="CHEBI:37565"/>
    </ligand>
</feature>
<comment type="subunit">
    <text evidence="6">Monomer.</text>
</comment>
<dbReference type="RefSeq" id="WP_420241696.1">
    <property type="nucleotide sequence ID" value="NZ_BOPV01000001.1"/>
</dbReference>
<keyword evidence="5 6" id="KW-0342">GTP-binding</keyword>
<evidence type="ECO:0000313" key="12">
    <source>
        <dbReference type="Proteomes" id="UP000681075"/>
    </source>
</evidence>
<evidence type="ECO:0000256" key="2">
    <source>
        <dbReference type="ARBA" id="ARBA00020484"/>
    </source>
</evidence>
<evidence type="ECO:0000256" key="3">
    <source>
        <dbReference type="ARBA" id="ARBA00022741"/>
    </source>
</evidence>
<dbReference type="GO" id="GO:0005525">
    <property type="term" value="F:GTP binding"/>
    <property type="evidence" value="ECO:0007669"/>
    <property type="project" value="UniProtKB-UniRule"/>
</dbReference>
<reference evidence="11" key="1">
    <citation type="submission" date="2021-02" db="EMBL/GenBank/DDBJ databases">
        <title>Genome sequence of Rhodospirillales sp. strain TMPK1 isolated from soil.</title>
        <authorList>
            <person name="Nakai R."/>
            <person name="Kusada H."/>
            <person name="Tamaki H."/>
        </authorList>
    </citation>
    <scope>NUCLEOTIDE SEQUENCE</scope>
    <source>
        <strain evidence="11">TMPK1</strain>
    </source>
</reference>
<dbReference type="HAMAP" id="MF_00367">
    <property type="entry name" value="GTPase_Era"/>
    <property type="match status" value="1"/>
</dbReference>
<dbReference type="GO" id="GO:0043024">
    <property type="term" value="F:ribosomal small subunit binding"/>
    <property type="evidence" value="ECO:0007669"/>
    <property type="project" value="TreeGrafter"/>
</dbReference>
<dbReference type="Gene3D" id="3.30.300.20">
    <property type="match status" value="1"/>
</dbReference>
<dbReference type="GO" id="GO:0000028">
    <property type="term" value="P:ribosomal small subunit assembly"/>
    <property type="evidence" value="ECO:0007669"/>
    <property type="project" value="TreeGrafter"/>
</dbReference>
<keyword evidence="6" id="KW-0963">Cytoplasm</keyword>
<keyword evidence="3 6" id="KW-0547">Nucleotide-binding</keyword>
<dbReference type="InterPro" id="IPR004044">
    <property type="entry name" value="KH_dom_type_2"/>
</dbReference>
<dbReference type="InterPro" id="IPR009019">
    <property type="entry name" value="KH_sf_prok-type"/>
</dbReference>
<evidence type="ECO:0000256" key="1">
    <source>
        <dbReference type="ARBA" id="ARBA00007921"/>
    </source>
</evidence>
<dbReference type="GO" id="GO:0005886">
    <property type="term" value="C:plasma membrane"/>
    <property type="evidence" value="ECO:0007669"/>
    <property type="project" value="UniProtKB-SubCell"/>
</dbReference>
<name>A0A8S8XBA8_9PROT</name>
<dbReference type="PROSITE" id="PS51713">
    <property type="entry name" value="G_ERA"/>
    <property type="match status" value="1"/>
</dbReference>
<keyword evidence="4 6" id="KW-0694">RNA-binding</keyword>
<accession>A0A8S8XBA8</accession>
<dbReference type="AlphaFoldDB" id="A0A8S8XBA8"/>
<dbReference type="PANTHER" id="PTHR42698">
    <property type="entry name" value="GTPASE ERA"/>
    <property type="match status" value="1"/>
</dbReference>
<organism evidence="11 12">
    <name type="scientific">Roseiterribacter gracilis</name>
    <dbReference type="NCBI Taxonomy" id="2812848"/>
    <lineage>
        <taxon>Bacteria</taxon>
        <taxon>Pseudomonadati</taxon>
        <taxon>Pseudomonadota</taxon>
        <taxon>Alphaproteobacteria</taxon>
        <taxon>Rhodospirillales</taxon>
        <taxon>Roseiterribacteraceae</taxon>
        <taxon>Roseiterribacter</taxon>
    </lineage>
</organism>
<evidence type="ECO:0000256" key="7">
    <source>
        <dbReference type="PROSITE-ProRule" id="PRU01050"/>
    </source>
</evidence>
<dbReference type="NCBIfam" id="TIGR00436">
    <property type="entry name" value="era"/>
    <property type="match status" value="1"/>
</dbReference>
<dbReference type="InterPro" id="IPR030388">
    <property type="entry name" value="G_ERA_dom"/>
</dbReference>
<comment type="caution">
    <text evidence="11">The sequence shown here is derived from an EMBL/GenBank/DDBJ whole genome shotgun (WGS) entry which is preliminary data.</text>
</comment>
<protein>
    <recommendedName>
        <fullName evidence="2 6">GTPase Era</fullName>
    </recommendedName>
</protein>
<dbReference type="CDD" id="cd04163">
    <property type="entry name" value="Era"/>
    <property type="match status" value="1"/>
</dbReference>
<dbReference type="InterPro" id="IPR027417">
    <property type="entry name" value="P-loop_NTPase"/>
</dbReference>
<evidence type="ECO:0000313" key="11">
    <source>
        <dbReference type="EMBL" id="GIL38647.1"/>
    </source>
</evidence>
<comment type="function">
    <text evidence="6">An essential GTPase that binds both GDP and GTP, with rapid nucleotide exchange. Plays a role in 16S rRNA processing and 30S ribosomal subunit biogenesis and possibly also in cell cycle regulation and energy metabolism.</text>
</comment>
<dbReference type="Gene3D" id="3.40.50.300">
    <property type="entry name" value="P-loop containing nucleotide triphosphate hydrolases"/>
    <property type="match status" value="1"/>
</dbReference>
<dbReference type="InterPro" id="IPR006073">
    <property type="entry name" value="GTP-bd"/>
</dbReference>
<evidence type="ECO:0000259" key="10">
    <source>
        <dbReference type="PROSITE" id="PS51713"/>
    </source>
</evidence>
<dbReference type="EMBL" id="BOPV01000001">
    <property type="protein sequence ID" value="GIL38647.1"/>
    <property type="molecule type" value="Genomic_DNA"/>
</dbReference>
<dbReference type="SUPFAM" id="SSF54814">
    <property type="entry name" value="Prokaryotic type KH domain (KH-domain type II)"/>
    <property type="match status" value="1"/>
</dbReference>
<keyword evidence="6" id="KW-0472">Membrane</keyword>
<evidence type="ECO:0000259" key="9">
    <source>
        <dbReference type="PROSITE" id="PS50823"/>
    </source>
</evidence>
<evidence type="ECO:0000256" key="4">
    <source>
        <dbReference type="ARBA" id="ARBA00022884"/>
    </source>
</evidence>
<dbReference type="Pfam" id="PF01926">
    <property type="entry name" value="MMR_HSR1"/>
    <property type="match status" value="1"/>
</dbReference>
<dbReference type="NCBIfam" id="TIGR00231">
    <property type="entry name" value="small_GTP"/>
    <property type="match status" value="1"/>
</dbReference>
<dbReference type="GO" id="GO:0005829">
    <property type="term" value="C:cytosol"/>
    <property type="evidence" value="ECO:0007669"/>
    <property type="project" value="TreeGrafter"/>
</dbReference>
<keyword evidence="6" id="KW-0699">rRNA-binding</keyword>
<keyword evidence="6" id="KW-0690">Ribosome biogenesis</keyword>
<keyword evidence="6" id="KW-1003">Cell membrane</keyword>
<gene>
    <name evidence="6 11" type="primary">era</name>
    <name evidence="11" type="ORF">TMPK1_08840</name>
</gene>
<feature type="binding site" evidence="6">
    <location>
        <begin position="65"/>
        <end position="69"/>
    </location>
    <ligand>
        <name>GTP</name>
        <dbReference type="ChEBI" id="CHEBI:37565"/>
    </ligand>
</feature>
<dbReference type="PANTHER" id="PTHR42698:SF1">
    <property type="entry name" value="GTPASE ERA, MITOCHONDRIAL"/>
    <property type="match status" value="1"/>
</dbReference>
<comment type="similarity">
    <text evidence="1 6 7 8">Belongs to the TRAFAC class TrmE-Era-EngA-EngB-Septin-like GTPase superfamily. Era GTPase family.</text>
</comment>
<comment type="caution">
    <text evidence="6 7">Lacks conserved residue(s) required for the propagation of feature annotation.</text>
</comment>
<dbReference type="PROSITE" id="PS50823">
    <property type="entry name" value="KH_TYPE_2"/>
    <property type="match status" value="1"/>
</dbReference>
<dbReference type="GO" id="GO:0003924">
    <property type="term" value="F:GTPase activity"/>
    <property type="evidence" value="ECO:0007669"/>
    <property type="project" value="UniProtKB-UniRule"/>
</dbReference>
<dbReference type="Proteomes" id="UP000681075">
    <property type="component" value="Unassembled WGS sequence"/>
</dbReference>
<dbReference type="Pfam" id="PF07650">
    <property type="entry name" value="KH_2"/>
    <property type="match status" value="1"/>
</dbReference>
<feature type="domain" description="KH type-2" evidence="9">
    <location>
        <begin position="209"/>
        <end position="286"/>
    </location>
</feature>
<evidence type="ECO:0000256" key="5">
    <source>
        <dbReference type="ARBA" id="ARBA00023134"/>
    </source>
</evidence>
<comment type="subcellular location">
    <subcellularLocation>
        <location evidence="6">Cytoplasm</location>
    </subcellularLocation>
    <subcellularLocation>
        <location evidence="6">Cell membrane</location>
        <topology evidence="6">Peripheral membrane protein</topology>
    </subcellularLocation>
</comment>
<proteinExistence type="inferred from homology"/>
<evidence type="ECO:0000256" key="8">
    <source>
        <dbReference type="RuleBase" id="RU003761"/>
    </source>
</evidence>
<dbReference type="SUPFAM" id="SSF52540">
    <property type="entry name" value="P-loop containing nucleoside triphosphate hydrolases"/>
    <property type="match status" value="1"/>
</dbReference>
<sequence>MTSNQAADTRCGYVALIGAPNAGKSTLLNALVGAKVAIVSPKAQTTRSRVLGIAIEGGSQILYVDTPGIFAPRRSLDEAMVRTAWSQADDADLIAVLMDASRERVGRDTWSILERLKEANRNAVLVLTQIDKVTPAKLLPRIAELNERFTFDATFMVSSVTGDGLDALKQEFAARVPAGPWLFPDDQLSDLPQRLLAAEVTREQLYHQLDHELPYASTVETEVWEEFENGSVKISQAITVERSSQKAIVLGKGGSRIKEIGAASRAELTRLLGRTVHLVLFVKVRENWSTDREYLETWGLKDR</sequence>
<dbReference type="InterPro" id="IPR005225">
    <property type="entry name" value="Small_GTP-bd"/>
</dbReference>
<dbReference type="GO" id="GO:0070181">
    <property type="term" value="F:small ribosomal subunit rRNA binding"/>
    <property type="evidence" value="ECO:0007669"/>
    <property type="project" value="UniProtKB-UniRule"/>
</dbReference>
<dbReference type="NCBIfam" id="NF000908">
    <property type="entry name" value="PRK00089.1"/>
    <property type="match status" value="1"/>
</dbReference>
<dbReference type="InterPro" id="IPR005662">
    <property type="entry name" value="GTPase_Era-like"/>
</dbReference>
<dbReference type="CDD" id="cd22534">
    <property type="entry name" value="KH-II_Era"/>
    <property type="match status" value="1"/>
</dbReference>
<feature type="domain" description="Era-type G" evidence="10">
    <location>
        <begin position="10"/>
        <end position="178"/>
    </location>
</feature>
<keyword evidence="12" id="KW-1185">Reference proteome</keyword>
<evidence type="ECO:0000256" key="6">
    <source>
        <dbReference type="HAMAP-Rule" id="MF_00367"/>
    </source>
</evidence>